<accession>A0A084WUN7</accession>
<keyword evidence="5" id="KW-1185">Reference proteome</keyword>
<dbReference type="STRING" id="74873.A0A084WUN7"/>
<reference evidence="4" key="2">
    <citation type="submission" date="2020-05" db="UniProtKB">
        <authorList>
            <consortium name="EnsemblMetazoa"/>
        </authorList>
    </citation>
    <scope>IDENTIFICATION</scope>
</reference>
<dbReference type="EnsemblMetazoa" id="ASIC022176-RA">
    <property type="protein sequence ID" value="ASIC022176-PA"/>
    <property type="gene ID" value="ASIC022176"/>
</dbReference>
<sequence length="403" mass="43698">MAAVCARSAALNENINIDIKVDTDSKLYHQAKTVEGSFNYGYNVPRQNYNQFQHKVKGPDGVTYGCYGFVDPTNGTHLYHYVSDLKGYRVVPPNRPTKVYTERVANSVADIYDSVGIQYDWEKLYFPDVCRVLQRSKEERNELSIPPGFKVNDDGTVTQTTTSRPAPPSTTTTRRPPPTPPATTRPTTPRTTPPARKVTPATPRPTPPKPRPTPARELPRTTPRTTRAPVRTAPPTVRPTPPRTTPQRVQPPTNPPRKLVTTPKPVPRFPNTPATTPKTSGNKFGNNRDNFIGLPATNNAETLKPPPGDLAAVGQEITELRTLLQMLLRSLNKGNNTPNSGPDCDPGLGAVDPNAKQVFLPLVIVDSLPGAPRGSPGPAGVPTGSQFAIPSVGYGPSRCNTCG</sequence>
<gene>
    <name evidence="3" type="ORF">ZHAS_00022176</name>
</gene>
<feature type="compositionally biased region" description="Low complexity" evidence="2">
    <location>
        <begin position="184"/>
        <end position="201"/>
    </location>
</feature>
<feature type="compositionally biased region" description="Low complexity" evidence="2">
    <location>
        <begin position="220"/>
        <end position="235"/>
    </location>
</feature>
<dbReference type="PRINTS" id="PR01217">
    <property type="entry name" value="PRICHEXTENSN"/>
</dbReference>
<dbReference type="VEuPathDB" id="VectorBase:ASIC022176"/>
<feature type="compositionally biased region" description="Polar residues" evidence="2">
    <location>
        <begin position="272"/>
        <end position="286"/>
    </location>
</feature>
<keyword evidence="1" id="KW-0193">Cuticle</keyword>
<proteinExistence type="predicted"/>
<feature type="compositionally biased region" description="Low complexity" evidence="2">
    <location>
        <begin position="160"/>
        <end position="174"/>
    </location>
</feature>
<evidence type="ECO:0000256" key="2">
    <source>
        <dbReference type="SAM" id="MobiDB-lite"/>
    </source>
</evidence>
<evidence type="ECO:0000313" key="3">
    <source>
        <dbReference type="EMBL" id="KFB53931.1"/>
    </source>
</evidence>
<dbReference type="InterPro" id="IPR000618">
    <property type="entry name" value="Insect_cuticle"/>
</dbReference>
<evidence type="ECO:0000313" key="5">
    <source>
        <dbReference type="Proteomes" id="UP000030765"/>
    </source>
</evidence>
<dbReference type="AlphaFoldDB" id="A0A084WUN7"/>
<dbReference type="GO" id="GO:0042302">
    <property type="term" value="F:structural constituent of cuticle"/>
    <property type="evidence" value="ECO:0007669"/>
    <property type="project" value="UniProtKB-UniRule"/>
</dbReference>
<dbReference type="OrthoDB" id="8191482at2759"/>
<dbReference type="Proteomes" id="UP000030765">
    <property type="component" value="Unassembled WGS sequence"/>
</dbReference>
<dbReference type="EMBL" id="ATLV01027100">
    <property type="status" value="NOT_ANNOTATED_CDS"/>
    <property type="molecule type" value="Genomic_DNA"/>
</dbReference>
<dbReference type="EMBL" id="KE525423">
    <property type="protein sequence ID" value="KFB53931.1"/>
    <property type="molecule type" value="Genomic_DNA"/>
</dbReference>
<evidence type="ECO:0000256" key="1">
    <source>
        <dbReference type="PROSITE-ProRule" id="PRU00497"/>
    </source>
</evidence>
<organism evidence="4 5">
    <name type="scientific">Anopheles sinensis</name>
    <name type="common">Mosquito</name>
    <dbReference type="NCBI Taxonomy" id="74873"/>
    <lineage>
        <taxon>Eukaryota</taxon>
        <taxon>Metazoa</taxon>
        <taxon>Ecdysozoa</taxon>
        <taxon>Arthropoda</taxon>
        <taxon>Hexapoda</taxon>
        <taxon>Insecta</taxon>
        <taxon>Pterygota</taxon>
        <taxon>Neoptera</taxon>
        <taxon>Endopterygota</taxon>
        <taxon>Diptera</taxon>
        <taxon>Nematocera</taxon>
        <taxon>Culicoidea</taxon>
        <taxon>Culicidae</taxon>
        <taxon>Anophelinae</taxon>
        <taxon>Anopheles</taxon>
    </lineage>
</organism>
<evidence type="ECO:0000313" key="4">
    <source>
        <dbReference type="EnsemblMetazoa" id="ASIC022176-PA"/>
    </source>
</evidence>
<feature type="compositionally biased region" description="Pro residues" evidence="2">
    <location>
        <begin position="202"/>
        <end position="213"/>
    </location>
</feature>
<dbReference type="Pfam" id="PF00379">
    <property type="entry name" value="Chitin_bind_4"/>
    <property type="match status" value="1"/>
</dbReference>
<reference evidence="3 5" key="1">
    <citation type="journal article" date="2014" name="BMC Genomics">
        <title>Genome sequence of Anopheles sinensis provides insight into genetics basis of mosquito competence for malaria parasites.</title>
        <authorList>
            <person name="Zhou D."/>
            <person name="Zhang D."/>
            <person name="Ding G."/>
            <person name="Shi L."/>
            <person name="Hou Q."/>
            <person name="Ye Y."/>
            <person name="Xu Y."/>
            <person name="Zhou H."/>
            <person name="Xiong C."/>
            <person name="Li S."/>
            <person name="Yu J."/>
            <person name="Hong S."/>
            <person name="Yu X."/>
            <person name="Zou P."/>
            <person name="Chen C."/>
            <person name="Chang X."/>
            <person name="Wang W."/>
            <person name="Lv Y."/>
            <person name="Sun Y."/>
            <person name="Ma L."/>
            <person name="Shen B."/>
            <person name="Zhu C."/>
        </authorList>
    </citation>
    <scope>NUCLEOTIDE SEQUENCE [LARGE SCALE GENOMIC DNA]</scope>
</reference>
<dbReference type="VEuPathDB" id="VectorBase:ASIS012866"/>
<name>A0A084WUN7_ANOSI</name>
<dbReference type="OMA" id="GNNRDNF"/>
<protein>
    <submittedName>
        <fullName evidence="3 4">Uncharacterized protein</fullName>
    </submittedName>
</protein>
<feature type="region of interest" description="Disordered" evidence="2">
    <location>
        <begin position="138"/>
        <end position="286"/>
    </location>
</feature>
<dbReference type="PROSITE" id="PS51155">
    <property type="entry name" value="CHIT_BIND_RR_2"/>
    <property type="match status" value="1"/>
</dbReference>